<dbReference type="GO" id="GO:0046872">
    <property type="term" value="F:metal ion binding"/>
    <property type="evidence" value="ECO:0007669"/>
    <property type="project" value="UniProtKB-KW"/>
</dbReference>
<keyword evidence="5 12" id="KW-1133">Transmembrane helix</keyword>
<evidence type="ECO:0000313" key="13">
    <source>
        <dbReference type="EMBL" id="CAB4623580.1"/>
    </source>
</evidence>
<keyword evidence="6" id="KW-0560">Oxidoreductase</keyword>
<keyword evidence="4" id="KW-0479">Metal-binding</keyword>
<keyword evidence="2" id="KW-1003">Cell membrane</keyword>
<dbReference type="PANTHER" id="PTHR35457">
    <property type="entry name" value="HEME A SYNTHASE"/>
    <property type="match status" value="1"/>
</dbReference>
<evidence type="ECO:0000256" key="1">
    <source>
        <dbReference type="ARBA" id="ARBA00004141"/>
    </source>
</evidence>
<dbReference type="Pfam" id="PF02628">
    <property type="entry name" value="COX15-CtaA"/>
    <property type="match status" value="1"/>
</dbReference>
<evidence type="ECO:0000256" key="8">
    <source>
        <dbReference type="ARBA" id="ARBA00023133"/>
    </source>
</evidence>
<dbReference type="AlphaFoldDB" id="A0A6J6ICB7"/>
<keyword evidence="8" id="KW-0350">Heme biosynthesis</keyword>
<dbReference type="InterPro" id="IPR050450">
    <property type="entry name" value="COX15/CtaA_HemeA_synthase"/>
</dbReference>
<organism evidence="13">
    <name type="scientific">freshwater metagenome</name>
    <dbReference type="NCBI Taxonomy" id="449393"/>
    <lineage>
        <taxon>unclassified sequences</taxon>
        <taxon>metagenomes</taxon>
        <taxon>ecological metagenomes</taxon>
    </lineage>
</organism>
<dbReference type="GO" id="GO:0016020">
    <property type="term" value="C:membrane"/>
    <property type="evidence" value="ECO:0007669"/>
    <property type="project" value="UniProtKB-SubCell"/>
</dbReference>
<dbReference type="GO" id="GO:0006784">
    <property type="term" value="P:heme A biosynthetic process"/>
    <property type="evidence" value="ECO:0007669"/>
    <property type="project" value="InterPro"/>
</dbReference>
<proteinExistence type="predicted"/>
<dbReference type="PANTHER" id="PTHR35457:SF1">
    <property type="entry name" value="HEME A SYNTHASE"/>
    <property type="match status" value="1"/>
</dbReference>
<sequence>MRIVVWSVLIANIGITVTGALVRLTASGLGCPEWPLCTADSLVNTPEMGIHGVIEFGNRVLTLVLLIVTVFVLLVLWRMRRERRDLWRFALVLLLGIPLQAVIGGISVWTNLNPYVVGLHFVLSIAMTVVATILVNRVVDVDRISRFRNVSVLSWLVAAGTALTLMVGILTTGSGPHAGDVDAPRNGLDSGLLQHLHSWPAYLTLALVTFASVRSTGPSRRWFVGLVCSFAVQATLGIVQSRTGLPVALVALHVALAMVTTAVATAAVYRSATSGSIATAMKSAVK</sequence>
<feature type="transmembrane region" description="Helical" evidence="12">
    <location>
        <begin position="115"/>
        <end position="138"/>
    </location>
</feature>
<feature type="transmembrane region" description="Helical" evidence="12">
    <location>
        <begin position="56"/>
        <end position="77"/>
    </location>
</feature>
<feature type="transmembrane region" description="Helical" evidence="12">
    <location>
        <begin position="5"/>
        <end position="26"/>
    </location>
</feature>
<evidence type="ECO:0000256" key="9">
    <source>
        <dbReference type="ARBA" id="ARBA00023136"/>
    </source>
</evidence>
<evidence type="ECO:0000256" key="12">
    <source>
        <dbReference type="SAM" id="Phobius"/>
    </source>
</evidence>
<evidence type="ECO:0000256" key="6">
    <source>
        <dbReference type="ARBA" id="ARBA00023002"/>
    </source>
</evidence>
<feature type="transmembrane region" description="Helical" evidence="12">
    <location>
        <begin position="89"/>
        <end position="109"/>
    </location>
</feature>
<evidence type="ECO:0000256" key="4">
    <source>
        <dbReference type="ARBA" id="ARBA00022723"/>
    </source>
</evidence>
<dbReference type="GO" id="GO:0016491">
    <property type="term" value="F:oxidoreductase activity"/>
    <property type="evidence" value="ECO:0007669"/>
    <property type="project" value="UniProtKB-KW"/>
</dbReference>
<feature type="transmembrane region" description="Helical" evidence="12">
    <location>
        <begin position="150"/>
        <end position="172"/>
    </location>
</feature>
<feature type="transmembrane region" description="Helical" evidence="12">
    <location>
        <begin position="245"/>
        <end position="269"/>
    </location>
</feature>
<keyword evidence="9 12" id="KW-0472">Membrane</keyword>
<name>A0A6J6ICB7_9ZZZZ</name>
<keyword evidence="7" id="KW-0408">Iron</keyword>
<reference evidence="13" key="1">
    <citation type="submission" date="2020-05" db="EMBL/GenBank/DDBJ databases">
        <authorList>
            <person name="Chiriac C."/>
            <person name="Salcher M."/>
            <person name="Ghai R."/>
            <person name="Kavagutti S V."/>
        </authorList>
    </citation>
    <scope>NUCLEOTIDE SEQUENCE</scope>
</reference>
<accession>A0A6J6ICB7</accession>
<comment type="subcellular location">
    <subcellularLocation>
        <location evidence="1">Membrane</location>
        <topology evidence="1">Multi-pass membrane protein</topology>
    </subcellularLocation>
</comment>
<evidence type="ECO:0000256" key="7">
    <source>
        <dbReference type="ARBA" id="ARBA00023004"/>
    </source>
</evidence>
<evidence type="ECO:0000256" key="3">
    <source>
        <dbReference type="ARBA" id="ARBA00022692"/>
    </source>
</evidence>
<evidence type="ECO:0000256" key="5">
    <source>
        <dbReference type="ARBA" id="ARBA00022989"/>
    </source>
</evidence>
<dbReference type="InterPro" id="IPR003780">
    <property type="entry name" value="COX15/CtaA_fam"/>
</dbReference>
<evidence type="ECO:0000256" key="10">
    <source>
        <dbReference type="ARBA" id="ARBA00023157"/>
    </source>
</evidence>
<dbReference type="EMBL" id="CAEZVJ010000017">
    <property type="protein sequence ID" value="CAB4623580.1"/>
    <property type="molecule type" value="Genomic_DNA"/>
</dbReference>
<evidence type="ECO:0000256" key="2">
    <source>
        <dbReference type="ARBA" id="ARBA00022475"/>
    </source>
</evidence>
<feature type="transmembrane region" description="Helical" evidence="12">
    <location>
        <begin position="192"/>
        <end position="210"/>
    </location>
</feature>
<keyword evidence="3 12" id="KW-0812">Transmembrane</keyword>
<feature type="transmembrane region" description="Helical" evidence="12">
    <location>
        <begin position="222"/>
        <end position="239"/>
    </location>
</feature>
<protein>
    <submittedName>
        <fullName evidence="13">Unannotated protein</fullName>
    </submittedName>
</protein>
<evidence type="ECO:0000256" key="11">
    <source>
        <dbReference type="ARBA" id="ARBA00023444"/>
    </source>
</evidence>
<keyword evidence="10" id="KW-1015">Disulfide bond</keyword>
<comment type="pathway">
    <text evidence="11">Porphyrin-containing compound metabolism.</text>
</comment>
<gene>
    <name evidence="13" type="ORF">UFOPK1961_00270</name>
</gene>